<protein>
    <submittedName>
        <fullName evidence="2">Uncharacterized protein</fullName>
    </submittedName>
</protein>
<gene>
    <name evidence="2" type="ORF">QCA50_005495</name>
</gene>
<evidence type="ECO:0000313" key="2">
    <source>
        <dbReference type="EMBL" id="KAK7692089.1"/>
    </source>
</evidence>
<evidence type="ECO:0000256" key="1">
    <source>
        <dbReference type="SAM" id="MobiDB-lite"/>
    </source>
</evidence>
<dbReference type="AlphaFoldDB" id="A0AAW0GLS3"/>
<reference evidence="2 3" key="1">
    <citation type="submission" date="2022-09" db="EMBL/GenBank/DDBJ databases">
        <authorList>
            <person name="Palmer J.M."/>
        </authorList>
    </citation>
    <scope>NUCLEOTIDE SEQUENCE [LARGE SCALE GENOMIC DNA]</scope>
    <source>
        <strain evidence="2 3">DSM 7382</strain>
    </source>
</reference>
<sequence>MSSSYIQPSAEDTEVRPFPSYSNTITSPVVTLHERVTSNSSALDLAGQTESYAHKTFINVGEDPNFYPQWQSTDTTGWCIYPTTPYTPENQIHRSMDTETVHLIHRFLISVRDEGLSNIQMLEKQIDYLNSLLEKSRSNYQSNDHAVQTYESMMGLGGWGYMRTGNAGYSVPNTRSAAWRPGPGYSY</sequence>
<keyword evidence="3" id="KW-1185">Reference proteome</keyword>
<comment type="caution">
    <text evidence="2">The sequence shown here is derived from an EMBL/GenBank/DDBJ whole genome shotgun (WGS) entry which is preliminary data.</text>
</comment>
<dbReference type="EMBL" id="JASBNA010000005">
    <property type="protein sequence ID" value="KAK7692089.1"/>
    <property type="molecule type" value="Genomic_DNA"/>
</dbReference>
<accession>A0AAW0GLS3</accession>
<proteinExistence type="predicted"/>
<dbReference type="Proteomes" id="UP001385951">
    <property type="component" value="Unassembled WGS sequence"/>
</dbReference>
<name>A0AAW0GLS3_9APHY</name>
<evidence type="ECO:0000313" key="3">
    <source>
        <dbReference type="Proteomes" id="UP001385951"/>
    </source>
</evidence>
<organism evidence="2 3">
    <name type="scientific">Cerrena zonata</name>
    <dbReference type="NCBI Taxonomy" id="2478898"/>
    <lineage>
        <taxon>Eukaryota</taxon>
        <taxon>Fungi</taxon>
        <taxon>Dikarya</taxon>
        <taxon>Basidiomycota</taxon>
        <taxon>Agaricomycotina</taxon>
        <taxon>Agaricomycetes</taxon>
        <taxon>Polyporales</taxon>
        <taxon>Cerrenaceae</taxon>
        <taxon>Cerrena</taxon>
    </lineage>
</organism>
<feature type="region of interest" description="Disordered" evidence="1">
    <location>
        <begin position="1"/>
        <end position="20"/>
    </location>
</feature>